<accession>A0ABQ8P1S7</accession>
<evidence type="ECO:0000313" key="2">
    <source>
        <dbReference type="Proteomes" id="UP001071777"/>
    </source>
</evidence>
<sequence>MSRKHPILNNTRVIMNLFSFLEISDLIQMRNLNSCSKLISDHFIKVNINRDKSKNMNADGENNSTYIKNTQEFTSKSHNLNSTSQLRMKFLQLWNIYSNKSSIEKVNYYDSNLSLLVRILLYLISNVKKGLEYSFIPNNGLISISQDLDLDLDLDLDQGSGCDQLDFDNTPIYIQEFLRNEAIWKIIAKLSGYNLSNAELSSESDGIFEYYLWPEKIDDPKYSMIDQNIIENILSKMMRIRNLDPNIRKQVAILMNKNSKAELIFYSNSGNIVNKSKIHIIKNPLDSENHENNNCDFLRDIYHRDNSESPSDHLTASYINSQLSSTILLWILNFLKLQKQLPCLKQVPKNNNNKAHLNNGPFQHQQRNNHNILHNHNYNIKRIIPTLAPKASMSRFSRLLNNKNSQIQSEGLDNFSNSNLGDIPETFGKLCNIINSQENLLVELKQILNTIK</sequence>
<evidence type="ECO:0008006" key="3">
    <source>
        <dbReference type="Google" id="ProtNLM"/>
    </source>
</evidence>
<keyword evidence="2" id="KW-1185">Reference proteome</keyword>
<name>A0ABQ8P1S7_9CRYT</name>
<proteinExistence type="predicted"/>
<gene>
    <name evidence="1" type="ORF">OJ252_3624</name>
</gene>
<organism evidence="1 2">
    <name type="scientific">Cryptosporidium canis</name>
    <dbReference type="NCBI Taxonomy" id="195482"/>
    <lineage>
        <taxon>Eukaryota</taxon>
        <taxon>Sar</taxon>
        <taxon>Alveolata</taxon>
        <taxon>Apicomplexa</taxon>
        <taxon>Conoidasida</taxon>
        <taxon>Coccidia</taxon>
        <taxon>Eucoccidiorida</taxon>
        <taxon>Eimeriorina</taxon>
        <taxon>Cryptosporidiidae</taxon>
        <taxon>Cryptosporidium</taxon>
    </lineage>
</organism>
<reference evidence="1" key="1">
    <citation type="submission" date="2022-10" db="EMBL/GenBank/DDBJ databases">
        <title>Adaptive evolution leads to modifications in subtelomeric GC content in a zoonotic Cryptosporidium species.</title>
        <authorList>
            <person name="Li J."/>
            <person name="Feng Y."/>
            <person name="Xiao L."/>
        </authorList>
    </citation>
    <scope>NUCLEOTIDE SEQUENCE</scope>
    <source>
        <strain evidence="1">25894</strain>
    </source>
</reference>
<dbReference type="Proteomes" id="UP001071777">
    <property type="component" value="Unassembled WGS sequence"/>
</dbReference>
<evidence type="ECO:0000313" key="1">
    <source>
        <dbReference type="EMBL" id="KAJ1604855.1"/>
    </source>
</evidence>
<protein>
    <recommendedName>
        <fullName evidence="3">F-box domain-containing protein</fullName>
    </recommendedName>
</protein>
<comment type="caution">
    <text evidence="1">The sequence shown here is derived from an EMBL/GenBank/DDBJ whole genome shotgun (WGS) entry which is preliminary data.</text>
</comment>
<dbReference type="EMBL" id="JAPCXB010000210">
    <property type="protein sequence ID" value="KAJ1604855.1"/>
    <property type="molecule type" value="Genomic_DNA"/>
</dbReference>